<comment type="subcellular location">
    <subcellularLocation>
        <location evidence="1">Membrane</location>
        <topology evidence="1">Single-pass type I membrane protein</topology>
    </subcellularLocation>
</comment>
<keyword evidence="11" id="KW-1185">Reference proteome</keyword>
<keyword evidence="6" id="KW-0472">Membrane</keyword>
<evidence type="ECO:0000256" key="7">
    <source>
        <dbReference type="ARBA" id="ARBA00023180"/>
    </source>
</evidence>
<accession>A0ABR2UBD8</accession>
<dbReference type="EMBL" id="JBBPBN010000001">
    <property type="protein sequence ID" value="KAK9046853.1"/>
    <property type="molecule type" value="Genomic_DNA"/>
</dbReference>
<dbReference type="InterPro" id="IPR017441">
    <property type="entry name" value="Protein_kinase_ATP_BS"/>
</dbReference>
<evidence type="ECO:0000256" key="6">
    <source>
        <dbReference type="ARBA" id="ARBA00023136"/>
    </source>
</evidence>
<dbReference type="PROSITE" id="PS50011">
    <property type="entry name" value="PROTEIN_KINASE_DOM"/>
    <property type="match status" value="1"/>
</dbReference>
<keyword evidence="2" id="KW-0723">Serine/threonine-protein kinase</keyword>
<dbReference type="PROSITE" id="PS00107">
    <property type="entry name" value="PROTEIN_KINASE_ATP"/>
    <property type="match status" value="1"/>
</dbReference>
<evidence type="ECO:0000256" key="3">
    <source>
        <dbReference type="ARBA" id="ARBA00022692"/>
    </source>
</evidence>
<keyword evidence="2" id="KW-0808">Transferase</keyword>
<dbReference type="PANTHER" id="PTHR27009">
    <property type="entry name" value="RUST RESISTANCE KINASE LR10-RELATED"/>
    <property type="match status" value="1"/>
</dbReference>
<dbReference type="InterPro" id="IPR011009">
    <property type="entry name" value="Kinase-like_dom_sf"/>
</dbReference>
<dbReference type="Gene3D" id="1.10.510.10">
    <property type="entry name" value="Transferase(Phosphotransferase) domain 1"/>
    <property type="match status" value="1"/>
</dbReference>
<name>A0ABR2UBD8_9ROSI</name>
<dbReference type="InterPro" id="IPR000719">
    <property type="entry name" value="Prot_kinase_dom"/>
</dbReference>
<feature type="domain" description="Protein kinase" evidence="9">
    <location>
        <begin position="15"/>
        <end position="135"/>
    </location>
</feature>
<keyword evidence="8" id="KW-0547">Nucleotide-binding</keyword>
<organism evidence="10 11">
    <name type="scientific">Hibiscus sabdariffa</name>
    <name type="common">roselle</name>
    <dbReference type="NCBI Taxonomy" id="183260"/>
    <lineage>
        <taxon>Eukaryota</taxon>
        <taxon>Viridiplantae</taxon>
        <taxon>Streptophyta</taxon>
        <taxon>Embryophyta</taxon>
        <taxon>Tracheophyta</taxon>
        <taxon>Spermatophyta</taxon>
        <taxon>Magnoliopsida</taxon>
        <taxon>eudicotyledons</taxon>
        <taxon>Gunneridae</taxon>
        <taxon>Pentapetalae</taxon>
        <taxon>rosids</taxon>
        <taxon>malvids</taxon>
        <taxon>Malvales</taxon>
        <taxon>Malvaceae</taxon>
        <taxon>Malvoideae</taxon>
        <taxon>Hibiscus</taxon>
    </lineage>
</organism>
<protein>
    <recommendedName>
        <fullName evidence="9">Protein kinase domain-containing protein</fullName>
    </recommendedName>
</protein>
<comment type="caution">
    <text evidence="10">The sequence shown here is derived from an EMBL/GenBank/DDBJ whole genome shotgun (WGS) entry which is preliminary data.</text>
</comment>
<keyword evidence="5" id="KW-1133">Transmembrane helix</keyword>
<evidence type="ECO:0000313" key="10">
    <source>
        <dbReference type="EMBL" id="KAK9046853.1"/>
    </source>
</evidence>
<gene>
    <name evidence="10" type="ORF">V6N11_052726</name>
</gene>
<dbReference type="InterPro" id="IPR045874">
    <property type="entry name" value="LRK10/LRL21-25-like"/>
</dbReference>
<dbReference type="InterPro" id="IPR001245">
    <property type="entry name" value="Ser-Thr/Tyr_kinase_cat_dom"/>
</dbReference>
<evidence type="ECO:0000259" key="9">
    <source>
        <dbReference type="PROSITE" id="PS50011"/>
    </source>
</evidence>
<dbReference type="Pfam" id="PF07714">
    <property type="entry name" value="PK_Tyr_Ser-Thr"/>
    <property type="match status" value="1"/>
</dbReference>
<evidence type="ECO:0000313" key="11">
    <source>
        <dbReference type="Proteomes" id="UP001396334"/>
    </source>
</evidence>
<keyword evidence="3" id="KW-0812">Transmembrane</keyword>
<reference evidence="10 11" key="1">
    <citation type="journal article" date="2024" name="G3 (Bethesda)">
        <title>Genome assembly of Hibiscus sabdariffa L. provides insights into metabolisms of medicinal natural products.</title>
        <authorList>
            <person name="Kim T."/>
        </authorList>
    </citation>
    <scope>NUCLEOTIDE SEQUENCE [LARGE SCALE GENOMIC DNA]</scope>
    <source>
        <strain evidence="10">TK-2024</strain>
        <tissue evidence="10">Old leaves</tissue>
    </source>
</reference>
<dbReference type="Proteomes" id="UP001396334">
    <property type="component" value="Unassembled WGS sequence"/>
</dbReference>
<evidence type="ECO:0000256" key="4">
    <source>
        <dbReference type="ARBA" id="ARBA00022729"/>
    </source>
</evidence>
<evidence type="ECO:0000256" key="5">
    <source>
        <dbReference type="ARBA" id="ARBA00022989"/>
    </source>
</evidence>
<feature type="binding site" evidence="8">
    <location>
        <position position="43"/>
    </location>
    <ligand>
        <name>ATP</name>
        <dbReference type="ChEBI" id="CHEBI:30616"/>
    </ligand>
</feature>
<keyword evidence="8" id="KW-0067">ATP-binding</keyword>
<sequence length="135" mass="15110">MPIRYSYNEIRRMTRDFSNKLGAGGFGSVFKGKLRSGHPVAVKLLDGLKANEHNFIAEVATIGRIHHVTVANLVGFCVERSKQVLVYDFMPNGSLDKIIFGNENKTVLRWQTMLDIVLGVARGIEYLHQGCDMLS</sequence>
<proteinExistence type="predicted"/>
<evidence type="ECO:0000256" key="2">
    <source>
        <dbReference type="ARBA" id="ARBA00022527"/>
    </source>
</evidence>
<keyword evidence="4" id="KW-0732">Signal</keyword>
<evidence type="ECO:0000256" key="8">
    <source>
        <dbReference type="PROSITE-ProRule" id="PRU10141"/>
    </source>
</evidence>
<dbReference type="SUPFAM" id="SSF56112">
    <property type="entry name" value="Protein kinase-like (PK-like)"/>
    <property type="match status" value="1"/>
</dbReference>
<keyword evidence="2" id="KW-0418">Kinase</keyword>
<evidence type="ECO:0000256" key="1">
    <source>
        <dbReference type="ARBA" id="ARBA00004479"/>
    </source>
</evidence>
<keyword evidence="7" id="KW-0325">Glycoprotein</keyword>